<comment type="catalytic activity">
    <reaction evidence="1">
        <text>S-ubiquitinyl-[E2 ubiquitin-conjugating enzyme]-L-cysteine + [acceptor protein]-L-lysine = [E2 ubiquitin-conjugating enzyme]-L-cysteine + N(6)-ubiquitinyl-[acceptor protein]-L-lysine.</text>
        <dbReference type="EC" id="2.3.2.27"/>
    </reaction>
</comment>
<dbReference type="Gramene" id="RZC71702">
    <property type="protein sequence ID" value="RZC71702"/>
    <property type="gene ID" value="C5167_034847"/>
</dbReference>
<organism evidence="10 11">
    <name type="scientific">Papaver somniferum</name>
    <name type="common">Opium poppy</name>
    <dbReference type="NCBI Taxonomy" id="3469"/>
    <lineage>
        <taxon>Eukaryota</taxon>
        <taxon>Viridiplantae</taxon>
        <taxon>Streptophyta</taxon>
        <taxon>Embryophyta</taxon>
        <taxon>Tracheophyta</taxon>
        <taxon>Spermatophyta</taxon>
        <taxon>Magnoliopsida</taxon>
        <taxon>Ranunculales</taxon>
        <taxon>Papaveraceae</taxon>
        <taxon>Papaveroideae</taxon>
        <taxon>Papaver</taxon>
    </lineage>
</organism>
<evidence type="ECO:0000259" key="9">
    <source>
        <dbReference type="PROSITE" id="PS50089"/>
    </source>
</evidence>
<dbReference type="AlphaFoldDB" id="A0A4Y7KH39"/>
<dbReference type="SMART" id="SM00184">
    <property type="entry name" value="RING"/>
    <property type="match status" value="1"/>
</dbReference>
<dbReference type="PROSITE" id="PS50089">
    <property type="entry name" value="ZF_RING_2"/>
    <property type="match status" value="1"/>
</dbReference>
<dbReference type="Proteomes" id="UP000316621">
    <property type="component" value="Chromosome 7"/>
</dbReference>
<evidence type="ECO:0000256" key="1">
    <source>
        <dbReference type="ARBA" id="ARBA00000900"/>
    </source>
</evidence>
<evidence type="ECO:0000256" key="3">
    <source>
        <dbReference type="ARBA" id="ARBA00022679"/>
    </source>
</evidence>
<dbReference type="SUPFAM" id="SSF57850">
    <property type="entry name" value="RING/U-box"/>
    <property type="match status" value="1"/>
</dbReference>
<accession>A0A4Y7KH39</accession>
<dbReference type="EMBL" id="CM010721">
    <property type="protein sequence ID" value="RZC71702.1"/>
    <property type="molecule type" value="Genomic_DNA"/>
</dbReference>
<keyword evidence="7" id="KW-0862">Zinc</keyword>
<keyword evidence="3" id="KW-0808">Transferase</keyword>
<dbReference type="PANTHER" id="PTHR22937:SF65">
    <property type="entry name" value="E3 UBIQUITIN-PROTEIN LIGASE ARK2C"/>
    <property type="match status" value="1"/>
</dbReference>
<gene>
    <name evidence="10" type="ORF">C5167_034847</name>
</gene>
<proteinExistence type="predicted"/>
<protein>
    <recommendedName>
        <fullName evidence="2">RING-type E3 ubiquitin transferase</fullName>
        <ecNumber evidence="2">2.3.2.27</ecNumber>
    </recommendedName>
</protein>
<evidence type="ECO:0000313" key="10">
    <source>
        <dbReference type="EMBL" id="RZC71702.1"/>
    </source>
</evidence>
<dbReference type="Gene3D" id="3.30.40.10">
    <property type="entry name" value="Zinc/RING finger domain, C3HC4 (zinc finger)"/>
    <property type="match status" value="1"/>
</dbReference>
<name>A0A4Y7KH39_PAPSO</name>
<dbReference type="EC" id="2.3.2.27" evidence="2"/>
<sequence length="140" mass="15512">MSMGWITRKLRLCIPLGRQERSAPNEGTQLLELDESLGVQRSGLSEETISRSLETRTVHIESAASIDQNEEAEICTICQAEYESGEKVATLNCDHEYHVDCIKPWLRGKNACPICKRPAANTQPQMPSCAMIDHVPSSVA</sequence>
<dbReference type="InterPro" id="IPR045191">
    <property type="entry name" value="MBR1/2-like"/>
</dbReference>
<feature type="domain" description="RING-type" evidence="9">
    <location>
        <begin position="75"/>
        <end position="116"/>
    </location>
</feature>
<reference evidence="10 11" key="1">
    <citation type="journal article" date="2018" name="Science">
        <title>The opium poppy genome and morphinan production.</title>
        <authorList>
            <person name="Guo L."/>
            <person name="Winzer T."/>
            <person name="Yang X."/>
            <person name="Li Y."/>
            <person name="Ning Z."/>
            <person name="He Z."/>
            <person name="Teodor R."/>
            <person name="Lu Y."/>
            <person name="Bowser T.A."/>
            <person name="Graham I.A."/>
            <person name="Ye K."/>
        </authorList>
    </citation>
    <scope>NUCLEOTIDE SEQUENCE [LARGE SCALE GENOMIC DNA]</scope>
    <source>
        <strain evidence="11">cv. HN1</strain>
        <tissue evidence="10">Leaves</tissue>
    </source>
</reference>
<evidence type="ECO:0000313" key="11">
    <source>
        <dbReference type="Proteomes" id="UP000316621"/>
    </source>
</evidence>
<evidence type="ECO:0000256" key="5">
    <source>
        <dbReference type="ARBA" id="ARBA00022771"/>
    </source>
</evidence>
<evidence type="ECO:0000256" key="7">
    <source>
        <dbReference type="ARBA" id="ARBA00022833"/>
    </source>
</evidence>
<evidence type="ECO:0000256" key="4">
    <source>
        <dbReference type="ARBA" id="ARBA00022723"/>
    </source>
</evidence>
<dbReference type="OMA" id="PSCAMID"/>
<keyword evidence="4" id="KW-0479">Metal-binding</keyword>
<dbReference type="InterPro" id="IPR001841">
    <property type="entry name" value="Znf_RING"/>
</dbReference>
<dbReference type="GO" id="GO:0061630">
    <property type="term" value="F:ubiquitin protein ligase activity"/>
    <property type="evidence" value="ECO:0007669"/>
    <property type="project" value="UniProtKB-EC"/>
</dbReference>
<evidence type="ECO:0000256" key="6">
    <source>
        <dbReference type="ARBA" id="ARBA00022786"/>
    </source>
</evidence>
<dbReference type="PANTHER" id="PTHR22937">
    <property type="entry name" value="E3 UBIQUITIN-PROTEIN LIGASE RNF165"/>
    <property type="match status" value="1"/>
</dbReference>
<dbReference type="Pfam" id="PF13639">
    <property type="entry name" value="zf-RING_2"/>
    <property type="match status" value="1"/>
</dbReference>
<keyword evidence="6" id="KW-0833">Ubl conjugation pathway</keyword>
<evidence type="ECO:0000256" key="2">
    <source>
        <dbReference type="ARBA" id="ARBA00012483"/>
    </source>
</evidence>
<dbReference type="InterPro" id="IPR013083">
    <property type="entry name" value="Znf_RING/FYVE/PHD"/>
</dbReference>
<dbReference type="GO" id="GO:0008270">
    <property type="term" value="F:zinc ion binding"/>
    <property type="evidence" value="ECO:0007669"/>
    <property type="project" value="UniProtKB-KW"/>
</dbReference>
<evidence type="ECO:0000256" key="8">
    <source>
        <dbReference type="PROSITE-ProRule" id="PRU00175"/>
    </source>
</evidence>
<keyword evidence="5 8" id="KW-0863">Zinc-finger</keyword>
<keyword evidence="11" id="KW-1185">Reference proteome</keyword>